<evidence type="ECO:0000313" key="8">
    <source>
        <dbReference type="EMBL" id="MFD2865338.1"/>
    </source>
</evidence>
<comment type="caution">
    <text evidence="8">The sequence shown here is derived from an EMBL/GenBank/DDBJ whole genome shotgun (WGS) entry which is preliminary data.</text>
</comment>
<evidence type="ECO:0000259" key="7">
    <source>
        <dbReference type="Pfam" id="PF06271"/>
    </source>
</evidence>
<protein>
    <submittedName>
        <fullName evidence="8">RDD family protein</fullName>
    </submittedName>
</protein>
<evidence type="ECO:0000256" key="6">
    <source>
        <dbReference type="SAM" id="Phobius"/>
    </source>
</evidence>
<dbReference type="PANTHER" id="PTHR36115">
    <property type="entry name" value="PROLINE-RICH ANTIGEN HOMOLOG-RELATED"/>
    <property type="match status" value="1"/>
</dbReference>
<keyword evidence="5 6" id="KW-0472">Membrane</keyword>
<proteinExistence type="predicted"/>
<evidence type="ECO:0000256" key="1">
    <source>
        <dbReference type="ARBA" id="ARBA00004651"/>
    </source>
</evidence>
<dbReference type="PANTHER" id="PTHR36115:SF4">
    <property type="entry name" value="MEMBRANE PROTEIN"/>
    <property type="match status" value="1"/>
</dbReference>
<keyword evidence="4 6" id="KW-1133">Transmembrane helix</keyword>
<comment type="subcellular location">
    <subcellularLocation>
        <location evidence="1">Cell membrane</location>
        <topology evidence="1">Multi-pass membrane protein</topology>
    </subcellularLocation>
</comment>
<sequence>MNNEYYLVEGDERKGPYTLNQLMDMDINIHTEIVTPKSDSPQYASNLPEFIDYFEANGIYFPTGENMASFGSRVLAFIIDYFLVSMILLYTLIKLGWIALPAQPAMLPLAQMALLAKVFYPVFFVYNVLFEISKLKATPGKLLCKIMVVDIDGQSLKFGNAVLKTLGMCLSLVVYALPFLSAVFNEHRQTWYERIAKSYQITKNQG</sequence>
<evidence type="ECO:0000256" key="2">
    <source>
        <dbReference type="ARBA" id="ARBA00022475"/>
    </source>
</evidence>
<gene>
    <name evidence="8" type="ORF">ACFSYC_11625</name>
</gene>
<name>A0ABW5XRH1_9SPHI</name>
<dbReference type="RefSeq" id="WP_377127492.1">
    <property type="nucleotide sequence ID" value="NZ_JBHUON010000013.1"/>
</dbReference>
<dbReference type="EMBL" id="JBHUON010000013">
    <property type="protein sequence ID" value="MFD2865338.1"/>
    <property type="molecule type" value="Genomic_DNA"/>
</dbReference>
<evidence type="ECO:0000256" key="4">
    <source>
        <dbReference type="ARBA" id="ARBA00022989"/>
    </source>
</evidence>
<dbReference type="Proteomes" id="UP001597601">
    <property type="component" value="Unassembled WGS sequence"/>
</dbReference>
<feature type="transmembrane region" description="Helical" evidence="6">
    <location>
        <begin position="74"/>
        <end position="93"/>
    </location>
</feature>
<dbReference type="Pfam" id="PF06271">
    <property type="entry name" value="RDD"/>
    <property type="match status" value="1"/>
</dbReference>
<keyword evidence="2" id="KW-1003">Cell membrane</keyword>
<dbReference type="InterPro" id="IPR051791">
    <property type="entry name" value="Pra-immunoreactive"/>
</dbReference>
<evidence type="ECO:0000256" key="5">
    <source>
        <dbReference type="ARBA" id="ARBA00023136"/>
    </source>
</evidence>
<keyword evidence="9" id="KW-1185">Reference proteome</keyword>
<feature type="domain" description="RDD" evidence="7">
    <location>
        <begin position="68"/>
        <end position="197"/>
    </location>
</feature>
<dbReference type="InterPro" id="IPR010432">
    <property type="entry name" value="RDD"/>
</dbReference>
<feature type="transmembrane region" description="Helical" evidence="6">
    <location>
        <begin position="165"/>
        <end position="184"/>
    </location>
</feature>
<keyword evidence="3 6" id="KW-0812">Transmembrane</keyword>
<accession>A0ABW5XRH1</accession>
<evidence type="ECO:0000313" key="9">
    <source>
        <dbReference type="Proteomes" id="UP001597601"/>
    </source>
</evidence>
<evidence type="ECO:0000256" key="3">
    <source>
        <dbReference type="ARBA" id="ARBA00022692"/>
    </source>
</evidence>
<reference evidence="9" key="1">
    <citation type="journal article" date="2019" name="Int. J. Syst. Evol. Microbiol.">
        <title>The Global Catalogue of Microorganisms (GCM) 10K type strain sequencing project: providing services to taxonomists for standard genome sequencing and annotation.</title>
        <authorList>
            <consortium name="The Broad Institute Genomics Platform"/>
            <consortium name="The Broad Institute Genome Sequencing Center for Infectious Disease"/>
            <person name="Wu L."/>
            <person name="Ma J."/>
        </authorList>
    </citation>
    <scope>NUCLEOTIDE SEQUENCE [LARGE SCALE GENOMIC DNA]</scope>
    <source>
        <strain evidence="9">KCTC 52232</strain>
    </source>
</reference>
<organism evidence="8 9">
    <name type="scientific">Mucilaginibacter antarcticus</name>
    <dbReference type="NCBI Taxonomy" id="1855725"/>
    <lineage>
        <taxon>Bacteria</taxon>
        <taxon>Pseudomonadati</taxon>
        <taxon>Bacteroidota</taxon>
        <taxon>Sphingobacteriia</taxon>
        <taxon>Sphingobacteriales</taxon>
        <taxon>Sphingobacteriaceae</taxon>
        <taxon>Mucilaginibacter</taxon>
    </lineage>
</organism>
<feature type="transmembrane region" description="Helical" evidence="6">
    <location>
        <begin position="105"/>
        <end position="126"/>
    </location>
</feature>